<dbReference type="Gene3D" id="3.30.1330.60">
    <property type="entry name" value="OmpA-like domain"/>
    <property type="match status" value="1"/>
</dbReference>
<dbReference type="CDD" id="cd07185">
    <property type="entry name" value="OmpA_C-like"/>
    <property type="match status" value="1"/>
</dbReference>
<dbReference type="InterPro" id="IPR006664">
    <property type="entry name" value="OMP_bac"/>
</dbReference>
<dbReference type="PANTHER" id="PTHR30329:SF21">
    <property type="entry name" value="LIPOPROTEIN YIAD-RELATED"/>
    <property type="match status" value="1"/>
</dbReference>
<dbReference type="SUPFAM" id="SSF103088">
    <property type="entry name" value="OmpA-like"/>
    <property type="match status" value="1"/>
</dbReference>
<evidence type="ECO:0000256" key="4">
    <source>
        <dbReference type="PROSITE-ProRule" id="PRU00339"/>
    </source>
</evidence>
<comment type="caution">
    <text evidence="8">The sequence shown here is derived from an EMBL/GenBank/DDBJ whole genome shotgun (WGS) entry which is preliminary data.</text>
</comment>
<dbReference type="InterPro" id="IPR006665">
    <property type="entry name" value="OmpA-like"/>
</dbReference>
<evidence type="ECO:0000313" key="8">
    <source>
        <dbReference type="EMBL" id="MCJ0743212.1"/>
    </source>
</evidence>
<dbReference type="PRINTS" id="PR01021">
    <property type="entry name" value="OMPADOMAIN"/>
</dbReference>
<feature type="chain" id="PRO_5045641130" evidence="6">
    <location>
        <begin position="19"/>
        <end position="628"/>
    </location>
</feature>
<dbReference type="InterPro" id="IPR011042">
    <property type="entry name" value="6-blade_b-propeller_TolB-like"/>
</dbReference>
<dbReference type="InterPro" id="IPR050330">
    <property type="entry name" value="Bact_OuterMem_StrucFunc"/>
</dbReference>
<dbReference type="SUPFAM" id="SSF48452">
    <property type="entry name" value="TPR-like"/>
    <property type="match status" value="1"/>
</dbReference>
<dbReference type="Pfam" id="PF07676">
    <property type="entry name" value="PD40"/>
    <property type="match status" value="4"/>
</dbReference>
<dbReference type="InterPro" id="IPR011659">
    <property type="entry name" value="WD40"/>
</dbReference>
<dbReference type="Gene3D" id="1.25.40.10">
    <property type="entry name" value="Tetratricopeptide repeat domain"/>
    <property type="match status" value="1"/>
</dbReference>
<dbReference type="PANTHER" id="PTHR30329">
    <property type="entry name" value="STATOR ELEMENT OF FLAGELLAR MOTOR COMPLEX"/>
    <property type="match status" value="1"/>
</dbReference>
<dbReference type="InterPro" id="IPR036737">
    <property type="entry name" value="OmpA-like_sf"/>
</dbReference>
<dbReference type="Pfam" id="PF00691">
    <property type="entry name" value="OmpA"/>
    <property type="match status" value="1"/>
</dbReference>
<evidence type="ECO:0000256" key="2">
    <source>
        <dbReference type="ARBA" id="ARBA00023136"/>
    </source>
</evidence>
<proteinExistence type="predicted"/>
<dbReference type="Proteomes" id="UP001165460">
    <property type="component" value="Unassembled WGS sequence"/>
</dbReference>
<dbReference type="InterPro" id="IPR019734">
    <property type="entry name" value="TPR_rpt"/>
</dbReference>
<comment type="subcellular location">
    <subcellularLocation>
        <location evidence="1">Cell outer membrane</location>
    </subcellularLocation>
</comment>
<evidence type="ECO:0000256" key="1">
    <source>
        <dbReference type="ARBA" id="ARBA00004442"/>
    </source>
</evidence>
<dbReference type="EMBL" id="JALGBH010000002">
    <property type="protein sequence ID" value="MCJ0743212.1"/>
    <property type="molecule type" value="Genomic_DNA"/>
</dbReference>
<sequence length="628" mass="70807">MRNYLLIFLSLLTLHASAQSPIRKAQNSFDDAQQFVRQNIFDEALKNLDAAVKADPKFQLAYIQLGVLYKRLKDNEKAKESFRQAVNVAPVSDPVLYFTLGELELQTGDYVASKKTLSVFLEKENKATEFTEKAKKYQTDCDFAIEAVKKPVPYKPVNMGFYINSEYRDYFPALTADGQTLIFTRNIRGNEDFYVSEKKNNEWQQAQPLSDNINTPNFNEGAQSLSPDGKYLFFTGCNRPDGLGRCDIYISKKTGNGWSKPLNLGKPVNSEHWESQPAISPDGNTLYFVSNRTGGFGGYDIWKSTLQDDGNWTEPVNLGPNINTPYDEVTPFMHVDGKTLYFSSDGWPGFGQKDIYYSRLQDDGSFSKPINLGYPINTFNDETGFIVAADGKEGYFSADLGGGFGNVDIYKLELPQNIKPLPVTYVKGVVKDKQTLKTLEASVLIVNLKTNSATYNEYTNAETGDFMAVMPINQEYAFNILADGYLMYSHHFNIKNDDANKPVNFEILLDKITVGADVTLNNIFFDTNKYELLPPSLIELNLLAEVLKSNPTLIIEIQGHTDNVGDLKTNQKLSENRAKSVYDYLINNGINSKQLTYKGYGENVPKFNNDTEEGRSENRRTEFKVIKI</sequence>
<evidence type="ECO:0000256" key="5">
    <source>
        <dbReference type="PROSITE-ProRule" id="PRU00473"/>
    </source>
</evidence>
<feature type="domain" description="OmpA-like" evidence="7">
    <location>
        <begin position="512"/>
        <end position="628"/>
    </location>
</feature>
<organism evidence="8 9">
    <name type="scientific">Pedobacter montanisoli</name>
    <dbReference type="NCBI Taxonomy" id="2923277"/>
    <lineage>
        <taxon>Bacteria</taxon>
        <taxon>Pseudomonadati</taxon>
        <taxon>Bacteroidota</taxon>
        <taxon>Sphingobacteriia</taxon>
        <taxon>Sphingobacteriales</taxon>
        <taxon>Sphingobacteriaceae</taxon>
        <taxon>Pedobacter</taxon>
    </lineage>
</organism>
<keyword evidence="4" id="KW-0802">TPR repeat</keyword>
<feature type="signal peptide" evidence="6">
    <location>
        <begin position="1"/>
        <end position="18"/>
    </location>
</feature>
<keyword evidence="3" id="KW-0998">Cell outer membrane</keyword>
<feature type="repeat" description="TPR" evidence="4">
    <location>
        <begin position="59"/>
        <end position="92"/>
    </location>
</feature>
<protein>
    <submittedName>
        <fullName evidence="8">OmpA family protein</fullName>
    </submittedName>
</protein>
<evidence type="ECO:0000313" key="9">
    <source>
        <dbReference type="Proteomes" id="UP001165460"/>
    </source>
</evidence>
<reference evidence="8" key="1">
    <citation type="submission" date="2022-03" db="EMBL/GenBank/DDBJ databases">
        <authorList>
            <person name="Woo C.Y."/>
        </authorList>
    </citation>
    <scope>NUCLEOTIDE SEQUENCE</scope>
    <source>
        <strain evidence="8">CYS-01</strain>
    </source>
</reference>
<keyword evidence="2 5" id="KW-0472">Membrane</keyword>
<dbReference type="Pfam" id="PF13181">
    <property type="entry name" value="TPR_8"/>
    <property type="match status" value="1"/>
</dbReference>
<gene>
    <name evidence="8" type="ORF">MMF97_10850</name>
</gene>
<dbReference type="RefSeq" id="WP_243362316.1">
    <property type="nucleotide sequence ID" value="NZ_JALGBH010000002.1"/>
</dbReference>
<accession>A0ABS9ZY53</accession>
<evidence type="ECO:0000259" key="7">
    <source>
        <dbReference type="PROSITE" id="PS51123"/>
    </source>
</evidence>
<evidence type="ECO:0000256" key="6">
    <source>
        <dbReference type="SAM" id="SignalP"/>
    </source>
</evidence>
<evidence type="ECO:0000256" key="3">
    <source>
        <dbReference type="ARBA" id="ARBA00023237"/>
    </source>
</evidence>
<keyword evidence="9" id="KW-1185">Reference proteome</keyword>
<keyword evidence="6" id="KW-0732">Signal</keyword>
<dbReference type="PROSITE" id="PS51123">
    <property type="entry name" value="OMPA_2"/>
    <property type="match status" value="1"/>
</dbReference>
<dbReference type="PROSITE" id="PS50005">
    <property type="entry name" value="TPR"/>
    <property type="match status" value="1"/>
</dbReference>
<dbReference type="Gene3D" id="2.120.10.30">
    <property type="entry name" value="TolB, C-terminal domain"/>
    <property type="match status" value="1"/>
</dbReference>
<name>A0ABS9ZY53_9SPHI</name>
<dbReference type="SUPFAM" id="SSF82171">
    <property type="entry name" value="DPP6 N-terminal domain-like"/>
    <property type="match status" value="1"/>
</dbReference>
<dbReference type="InterPro" id="IPR011990">
    <property type="entry name" value="TPR-like_helical_dom_sf"/>
</dbReference>